<gene>
    <name evidence="1" type="ordered locus">MTR_1g068995</name>
</gene>
<organism evidence="1 3">
    <name type="scientific">Medicago truncatula</name>
    <name type="common">Barrel medic</name>
    <name type="synonym">Medicago tribuloides</name>
    <dbReference type="NCBI Taxonomy" id="3880"/>
    <lineage>
        <taxon>Eukaryota</taxon>
        <taxon>Viridiplantae</taxon>
        <taxon>Streptophyta</taxon>
        <taxon>Embryophyta</taxon>
        <taxon>Tracheophyta</taxon>
        <taxon>Spermatophyta</taxon>
        <taxon>Magnoliopsida</taxon>
        <taxon>eudicotyledons</taxon>
        <taxon>Gunneridae</taxon>
        <taxon>Pentapetalae</taxon>
        <taxon>rosids</taxon>
        <taxon>fabids</taxon>
        <taxon>Fabales</taxon>
        <taxon>Fabaceae</taxon>
        <taxon>Papilionoideae</taxon>
        <taxon>50 kb inversion clade</taxon>
        <taxon>NPAAA clade</taxon>
        <taxon>Hologalegina</taxon>
        <taxon>IRL clade</taxon>
        <taxon>Trifolieae</taxon>
        <taxon>Medicago</taxon>
    </lineage>
</organism>
<evidence type="ECO:0008006" key="4">
    <source>
        <dbReference type="Google" id="ProtNLM"/>
    </source>
</evidence>
<protein>
    <recommendedName>
        <fullName evidence="4">Receptor-like kinase</fullName>
    </recommendedName>
</protein>
<accession>A0A072VKU1</accession>
<dbReference type="EMBL" id="CM001217">
    <property type="protein sequence ID" value="KEH42387.1"/>
    <property type="molecule type" value="Genomic_DNA"/>
</dbReference>
<evidence type="ECO:0000313" key="1">
    <source>
        <dbReference type="EMBL" id="KEH42387.1"/>
    </source>
</evidence>
<reference evidence="1 3" key="2">
    <citation type="journal article" date="2014" name="BMC Genomics">
        <title>An improved genome release (version Mt4.0) for the model legume Medicago truncatula.</title>
        <authorList>
            <person name="Tang H."/>
            <person name="Krishnakumar V."/>
            <person name="Bidwell S."/>
            <person name="Rosen B."/>
            <person name="Chan A."/>
            <person name="Zhou S."/>
            <person name="Gentzbittel L."/>
            <person name="Childs K.L."/>
            <person name="Yandell M."/>
            <person name="Gundlach H."/>
            <person name="Mayer K.F."/>
            <person name="Schwartz D.C."/>
            <person name="Town C.D."/>
        </authorList>
    </citation>
    <scope>GENOME REANNOTATION</scope>
    <source>
        <strain evidence="1">A17</strain>
        <strain evidence="2 3">cv. Jemalong A17</strain>
    </source>
</reference>
<reference evidence="2" key="3">
    <citation type="submission" date="2015-04" db="UniProtKB">
        <authorList>
            <consortium name="EnsemblPlants"/>
        </authorList>
    </citation>
    <scope>IDENTIFICATION</scope>
    <source>
        <strain evidence="2">cv. Jemalong A17</strain>
    </source>
</reference>
<dbReference type="HOGENOM" id="CLU_098095_1_0_1"/>
<proteinExistence type="predicted"/>
<evidence type="ECO:0000313" key="3">
    <source>
        <dbReference type="Proteomes" id="UP000002051"/>
    </source>
</evidence>
<name>A0A072VKU1_MEDTR</name>
<dbReference type="PANTHER" id="PTHR36617:SF5">
    <property type="entry name" value="OS05G0421675 PROTEIN"/>
    <property type="match status" value="1"/>
</dbReference>
<evidence type="ECO:0000313" key="2">
    <source>
        <dbReference type="EnsemblPlants" id="KEH42387"/>
    </source>
</evidence>
<reference evidence="1 3" key="1">
    <citation type="journal article" date="2011" name="Nature">
        <title>The Medicago genome provides insight into the evolution of rhizobial symbioses.</title>
        <authorList>
            <person name="Young N.D."/>
            <person name="Debelle F."/>
            <person name="Oldroyd G.E."/>
            <person name="Geurts R."/>
            <person name="Cannon S.B."/>
            <person name="Udvardi M.K."/>
            <person name="Benedito V.A."/>
            <person name="Mayer K.F."/>
            <person name="Gouzy J."/>
            <person name="Schoof H."/>
            <person name="Van de Peer Y."/>
            <person name="Proost S."/>
            <person name="Cook D.R."/>
            <person name="Meyers B.C."/>
            <person name="Spannagl M."/>
            <person name="Cheung F."/>
            <person name="De Mita S."/>
            <person name="Krishnakumar V."/>
            <person name="Gundlach H."/>
            <person name="Zhou S."/>
            <person name="Mudge J."/>
            <person name="Bharti A.K."/>
            <person name="Murray J.D."/>
            <person name="Naoumkina M.A."/>
            <person name="Rosen B."/>
            <person name="Silverstein K.A."/>
            <person name="Tang H."/>
            <person name="Rombauts S."/>
            <person name="Zhao P.X."/>
            <person name="Zhou P."/>
            <person name="Barbe V."/>
            <person name="Bardou P."/>
            <person name="Bechner M."/>
            <person name="Bellec A."/>
            <person name="Berger A."/>
            <person name="Berges H."/>
            <person name="Bidwell S."/>
            <person name="Bisseling T."/>
            <person name="Choisne N."/>
            <person name="Couloux A."/>
            <person name="Denny R."/>
            <person name="Deshpande S."/>
            <person name="Dai X."/>
            <person name="Doyle J.J."/>
            <person name="Dudez A.M."/>
            <person name="Farmer A.D."/>
            <person name="Fouteau S."/>
            <person name="Franken C."/>
            <person name="Gibelin C."/>
            <person name="Gish J."/>
            <person name="Goldstein S."/>
            <person name="Gonzalez A.J."/>
            <person name="Green P.J."/>
            <person name="Hallab A."/>
            <person name="Hartog M."/>
            <person name="Hua A."/>
            <person name="Humphray S.J."/>
            <person name="Jeong D.H."/>
            <person name="Jing Y."/>
            <person name="Jocker A."/>
            <person name="Kenton S.M."/>
            <person name="Kim D.J."/>
            <person name="Klee K."/>
            <person name="Lai H."/>
            <person name="Lang C."/>
            <person name="Lin S."/>
            <person name="Macmil S.L."/>
            <person name="Magdelenat G."/>
            <person name="Matthews L."/>
            <person name="McCorrison J."/>
            <person name="Monaghan E.L."/>
            <person name="Mun J.H."/>
            <person name="Najar F.Z."/>
            <person name="Nicholson C."/>
            <person name="Noirot C."/>
            <person name="O'Bleness M."/>
            <person name="Paule C.R."/>
            <person name="Poulain J."/>
            <person name="Prion F."/>
            <person name="Qin B."/>
            <person name="Qu C."/>
            <person name="Retzel E.F."/>
            <person name="Riddle C."/>
            <person name="Sallet E."/>
            <person name="Samain S."/>
            <person name="Samson N."/>
            <person name="Sanders I."/>
            <person name="Saurat O."/>
            <person name="Scarpelli C."/>
            <person name="Schiex T."/>
            <person name="Segurens B."/>
            <person name="Severin A.J."/>
            <person name="Sherrier D.J."/>
            <person name="Shi R."/>
            <person name="Sims S."/>
            <person name="Singer S.R."/>
            <person name="Sinharoy S."/>
            <person name="Sterck L."/>
            <person name="Viollet A."/>
            <person name="Wang B.B."/>
            <person name="Wang K."/>
            <person name="Wang M."/>
            <person name="Wang X."/>
            <person name="Warfsmann J."/>
            <person name="Weissenbach J."/>
            <person name="White D.D."/>
            <person name="White J.D."/>
            <person name="Wiley G.B."/>
            <person name="Wincker P."/>
            <person name="Xing Y."/>
            <person name="Yang L."/>
            <person name="Yao Z."/>
            <person name="Ying F."/>
            <person name="Zhai J."/>
            <person name="Zhou L."/>
            <person name="Zuber A."/>
            <person name="Denarie J."/>
            <person name="Dixon R.A."/>
            <person name="May G.D."/>
            <person name="Schwartz D.C."/>
            <person name="Rogers J."/>
            <person name="Quetier F."/>
            <person name="Town C.D."/>
            <person name="Roe B.A."/>
        </authorList>
    </citation>
    <scope>NUCLEOTIDE SEQUENCE [LARGE SCALE GENOMIC DNA]</scope>
    <source>
        <strain evidence="1">A17</strain>
        <strain evidence="2 3">cv. Jemalong A17</strain>
    </source>
</reference>
<dbReference type="EnsemblPlants" id="KEH42387">
    <property type="protein sequence ID" value="KEH42387"/>
    <property type="gene ID" value="MTR_1g068995"/>
</dbReference>
<sequence>MVLRMLQEKGSLWYRVCACYGEVRGRLCVGEGEGRCGGRRQEVANGSSTLFWKDPWLDGESLEVRFHRLFELAYIKLATVAEMFTLGWDVNGEAWKWCRRLFAWERELIRGCVTPRYPKSI</sequence>
<dbReference type="AlphaFoldDB" id="A0A072VKU1"/>
<dbReference type="Proteomes" id="UP000002051">
    <property type="component" value="Unassembled WGS sequence"/>
</dbReference>
<keyword evidence="3" id="KW-1185">Reference proteome</keyword>
<dbReference type="PANTHER" id="PTHR36617">
    <property type="entry name" value="PROTEIN, PUTATIVE-RELATED"/>
    <property type="match status" value="1"/>
</dbReference>